<proteinExistence type="predicted"/>
<dbReference type="Proteomes" id="UP000887576">
    <property type="component" value="Unplaced"/>
</dbReference>
<protein>
    <submittedName>
        <fullName evidence="2">Uncharacterized protein</fullName>
    </submittedName>
</protein>
<organism evidence="1 2">
    <name type="scientific">Panagrolaimus sp. JU765</name>
    <dbReference type="NCBI Taxonomy" id="591449"/>
    <lineage>
        <taxon>Eukaryota</taxon>
        <taxon>Metazoa</taxon>
        <taxon>Ecdysozoa</taxon>
        <taxon>Nematoda</taxon>
        <taxon>Chromadorea</taxon>
        <taxon>Rhabditida</taxon>
        <taxon>Tylenchina</taxon>
        <taxon>Panagrolaimomorpha</taxon>
        <taxon>Panagrolaimoidea</taxon>
        <taxon>Panagrolaimidae</taxon>
        <taxon>Panagrolaimus</taxon>
    </lineage>
</organism>
<evidence type="ECO:0000313" key="1">
    <source>
        <dbReference type="Proteomes" id="UP000887576"/>
    </source>
</evidence>
<reference evidence="2" key="1">
    <citation type="submission" date="2022-11" db="UniProtKB">
        <authorList>
            <consortium name="WormBaseParasite"/>
        </authorList>
    </citation>
    <scope>IDENTIFICATION</scope>
</reference>
<name>A0AC34R9Q0_9BILA</name>
<evidence type="ECO:0000313" key="2">
    <source>
        <dbReference type="WBParaSite" id="JU765_v2.g4793.t1"/>
    </source>
</evidence>
<dbReference type="WBParaSite" id="JU765_v2.g4793.t1">
    <property type="protein sequence ID" value="JU765_v2.g4793.t1"/>
    <property type="gene ID" value="JU765_v2.g4793"/>
</dbReference>
<accession>A0AC34R9Q0</accession>
<sequence length="206" mass="23157">MIGMINIPNDSPAEFYAAPHHYRHLFEDDGPSSSHKSHKDADAVSYASGTSSKSSFLSLFSRRKNRQQVTYLDDGRKVFDGQVVDSPTAPKLWEQLIVRTFVHKLEDEIQSPVAQLDTIQEVFPQLSQKQKALSTSTYSLVSQDRIKSNCEKCCPKKKNLRQCSLLSKSSCKLQNVGNSSENHKKCSLAPSAKLLRRRSPRNSENS</sequence>